<accession>A0ABD3M473</accession>
<gene>
    <name evidence="2" type="ORF">ACHAWU_006077</name>
</gene>
<sequence length="79" mass="9084">MEPKPEVTKKNGKVLVPRKPRQNIHDLLATGYEGASPEDAMRSNMLWFAFLAVMFIISFEVFIYLARRNNPDPSPKSEF</sequence>
<keyword evidence="1" id="KW-0812">Transmembrane</keyword>
<evidence type="ECO:0000313" key="2">
    <source>
        <dbReference type="EMBL" id="KAL3758417.1"/>
    </source>
</evidence>
<dbReference type="Proteomes" id="UP001530293">
    <property type="component" value="Unassembled WGS sequence"/>
</dbReference>
<evidence type="ECO:0000256" key="1">
    <source>
        <dbReference type="SAM" id="Phobius"/>
    </source>
</evidence>
<protein>
    <submittedName>
        <fullName evidence="2">Uncharacterized protein</fullName>
    </submittedName>
</protein>
<dbReference type="EMBL" id="JALLBG020000231">
    <property type="protein sequence ID" value="KAL3758417.1"/>
    <property type="molecule type" value="Genomic_DNA"/>
</dbReference>
<comment type="caution">
    <text evidence="2">The sequence shown here is derived from an EMBL/GenBank/DDBJ whole genome shotgun (WGS) entry which is preliminary data.</text>
</comment>
<proteinExistence type="predicted"/>
<keyword evidence="3" id="KW-1185">Reference proteome</keyword>
<keyword evidence="1" id="KW-0472">Membrane</keyword>
<evidence type="ECO:0000313" key="3">
    <source>
        <dbReference type="Proteomes" id="UP001530293"/>
    </source>
</evidence>
<feature type="transmembrane region" description="Helical" evidence="1">
    <location>
        <begin position="45"/>
        <end position="66"/>
    </location>
</feature>
<name>A0ABD3M473_9STRA</name>
<keyword evidence="1" id="KW-1133">Transmembrane helix</keyword>
<reference evidence="2 3" key="1">
    <citation type="submission" date="2024-10" db="EMBL/GenBank/DDBJ databases">
        <title>Updated reference genomes for cyclostephanoid diatoms.</title>
        <authorList>
            <person name="Roberts W.R."/>
            <person name="Alverson A.J."/>
        </authorList>
    </citation>
    <scope>NUCLEOTIDE SEQUENCE [LARGE SCALE GENOMIC DNA]</scope>
    <source>
        <strain evidence="2 3">AJA232-27</strain>
    </source>
</reference>
<organism evidence="2 3">
    <name type="scientific">Discostella pseudostelligera</name>
    <dbReference type="NCBI Taxonomy" id="259834"/>
    <lineage>
        <taxon>Eukaryota</taxon>
        <taxon>Sar</taxon>
        <taxon>Stramenopiles</taxon>
        <taxon>Ochrophyta</taxon>
        <taxon>Bacillariophyta</taxon>
        <taxon>Coscinodiscophyceae</taxon>
        <taxon>Thalassiosirophycidae</taxon>
        <taxon>Stephanodiscales</taxon>
        <taxon>Stephanodiscaceae</taxon>
        <taxon>Discostella</taxon>
    </lineage>
</organism>
<dbReference type="AlphaFoldDB" id="A0ABD3M473"/>